<keyword evidence="3" id="KW-0808">Transferase</keyword>
<evidence type="ECO:0000256" key="2">
    <source>
        <dbReference type="ARBA" id="ARBA00022490"/>
    </source>
</evidence>
<dbReference type="PANTHER" id="PTHR10695">
    <property type="entry name" value="DEPHOSPHO-COA KINASE-RELATED"/>
    <property type="match status" value="1"/>
</dbReference>
<dbReference type="HAMAP" id="MF_00376">
    <property type="entry name" value="Dephospho_CoA_kinase"/>
    <property type="match status" value="1"/>
</dbReference>
<dbReference type="GO" id="GO:0015937">
    <property type="term" value="P:coenzyme A biosynthetic process"/>
    <property type="evidence" value="ECO:0007669"/>
    <property type="project" value="UniProtKB-KW"/>
</dbReference>
<keyword evidence="7" id="KW-0173">Coenzyme A biosynthesis</keyword>
<dbReference type="FunFam" id="3.40.50.300:FF:000991">
    <property type="entry name" value="Dephospho-CoA kinase"/>
    <property type="match status" value="1"/>
</dbReference>
<evidence type="ECO:0008006" key="11">
    <source>
        <dbReference type="Google" id="ProtNLM"/>
    </source>
</evidence>
<dbReference type="NCBIfam" id="TIGR00152">
    <property type="entry name" value="dephospho-CoA kinase"/>
    <property type="match status" value="1"/>
</dbReference>
<comment type="caution">
    <text evidence="9">The sequence shown here is derived from an EMBL/GenBank/DDBJ whole genome shotgun (WGS) entry which is preliminary data.</text>
</comment>
<dbReference type="OrthoDB" id="247245at2759"/>
<dbReference type="OMA" id="CQMDIEQ"/>
<dbReference type="GO" id="GO:0005524">
    <property type="term" value="F:ATP binding"/>
    <property type="evidence" value="ECO:0007669"/>
    <property type="project" value="UniProtKB-KW"/>
</dbReference>
<keyword evidence="8" id="KW-0812">Transmembrane</keyword>
<dbReference type="Pfam" id="PF01121">
    <property type="entry name" value="CoaE"/>
    <property type="match status" value="1"/>
</dbReference>
<evidence type="ECO:0000256" key="4">
    <source>
        <dbReference type="ARBA" id="ARBA00022741"/>
    </source>
</evidence>
<dbReference type="Gene3D" id="3.40.50.300">
    <property type="entry name" value="P-loop containing nucleotide triphosphate hydrolases"/>
    <property type="match status" value="1"/>
</dbReference>
<evidence type="ECO:0000256" key="7">
    <source>
        <dbReference type="ARBA" id="ARBA00022993"/>
    </source>
</evidence>
<dbReference type="InterPro" id="IPR027417">
    <property type="entry name" value="P-loop_NTPase"/>
</dbReference>
<keyword evidence="4" id="KW-0547">Nucleotide-binding</keyword>
<gene>
    <name evidence="9" type="ORF">RDWZM_003113</name>
</gene>
<evidence type="ECO:0000256" key="8">
    <source>
        <dbReference type="SAM" id="Phobius"/>
    </source>
</evidence>
<protein>
    <recommendedName>
        <fullName evidence="11">Dephospho-CoA kinase domain-containing protein</fullName>
    </recommendedName>
</protein>
<feature type="transmembrane region" description="Helical" evidence="8">
    <location>
        <begin position="204"/>
        <end position="225"/>
    </location>
</feature>
<evidence type="ECO:0000256" key="1">
    <source>
        <dbReference type="ARBA" id="ARBA00009018"/>
    </source>
</evidence>
<name>A0A9Q0ME96_BLOTA</name>
<dbReference type="InterPro" id="IPR001977">
    <property type="entry name" value="Depp_CoAkinase"/>
</dbReference>
<keyword evidence="8" id="KW-1133">Transmembrane helix</keyword>
<dbReference type="GO" id="GO:0004140">
    <property type="term" value="F:dephospho-CoA kinase activity"/>
    <property type="evidence" value="ECO:0007669"/>
    <property type="project" value="InterPro"/>
</dbReference>
<dbReference type="CDD" id="cd02022">
    <property type="entry name" value="DPCK"/>
    <property type="match status" value="1"/>
</dbReference>
<dbReference type="PROSITE" id="PS51219">
    <property type="entry name" value="DPCK"/>
    <property type="match status" value="1"/>
</dbReference>
<keyword evidence="2" id="KW-0963">Cytoplasm</keyword>
<dbReference type="PANTHER" id="PTHR10695:SF46">
    <property type="entry name" value="BIFUNCTIONAL COENZYME A SYNTHASE-RELATED"/>
    <property type="match status" value="1"/>
</dbReference>
<evidence type="ECO:0000256" key="6">
    <source>
        <dbReference type="ARBA" id="ARBA00022840"/>
    </source>
</evidence>
<proteinExistence type="inferred from homology"/>
<evidence type="ECO:0000256" key="3">
    <source>
        <dbReference type="ARBA" id="ARBA00022679"/>
    </source>
</evidence>
<evidence type="ECO:0000313" key="9">
    <source>
        <dbReference type="EMBL" id="KAJ6224568.1"/>
    </source>
</evidence>
<sequence>MFLIGLTGGIGSGKTSVSSFLRERGIAIIDADLLARKVVEPNTKCWKLIREHFGPGAINEDDNQINRQYIAQIIFNDPEKRLLLNRITHPEIQRQTFFKLLFHFLTFQPFVVMDIPLLFESSIFKSYMSYVIVVKCTPEQQLERIKRRNGYSDEEAQRRINSQMPIEEKVRLADIVIDNSGDIESTIAQTREVFLGLNFPLTFWLLRFAVITIYTLPLIAILKYLKF</sequence>
<dbReference type="SUPFAM" id="SSF52540">
    <property type="entry name" value="P-loop containing nucleoside triphosphate hydrolases"/>
    <property type="match status" value="1"/>
</dbReference>
<organism evidence="9 10">
    <name type="scientific">Blomia tropicalis</name>
    <name type="common">Mite</name>
    <dbReference type="NCBI Taxonomy" id="40697"/>
    <lineage>
        <taxon>Eukaryota</taxon>
        <taxon>Metazoa</taxon>
        <taxon>Ecdysozoa</taxon>
        <taxon>Arthropoda</taxon>
        <taxon>Chelicerata</taxon>
        <taxon>Arachnida</taxon>
        <taxon>Acari</taxon>
        <taxon>Acariformes</taxon>
        <taxon>Sarcoptiformes</taxon>
        <taxon>Astigmata</taxon>
        <taxon>Glycyphagoidea</taxon>
        <taxon>Echimyopodidae</taxon>
        <taxon>Blomia</taxon>
    </lineage>
</organism>
<keyword evidence="5" id="KW-0418">Kinase</keyword>
<evidence type="ECO:0000256" key="5">
    <source>
        <dbReference type="ARBA" id="ARBA00022777"/>
    </source>
</evidence>
<keyword evidence="8" id="KW-0472">Membrane</keyword>
<evidence type="ECO:0000313" key="10">
    <source>
        <dbReference type="Proteomes" id="UP001142055"/>
    </source>
</evidence>
<reference evidence="9" key="1">
    <citation type="submission" date="2022-12" db="EMBL/GenBank/DDBJ databases">
        <title>Genome assemblies of Blomia tropicalis.</title>
        <authorList>
            <person name="Cui Y."/>
        </authorList>
    </citation>
    <scope>NUCLEOTIDE SEQUENCE</scope>
    <source>
        <tissue evidence="9">Adult mites</tissue>
    </source>
</reference>
<accession>A0A9Q0ME96</accession>
<keyword evidence="10" id="KW-1185">Reference proteome</keyword>
<comment type="similarity">
    <text evidence="1">Belongs to the CoaE family.</text>
</comment>
<keyword evidence="6" id="KW-0067">ATP-binding</keyword>
<dbReference type="Proteomes" id="UP001142055">
    <property type="component" value="Chromosome 1"/>
</dbReference>
<dbReference type="AlphaFoldDB" id="A0A9Q0ME96"/>
<dbReference type="EMBL" id="JAPWDV010000001">
    <property type="protein sequence ID" value="KAJ6224568.1"/>
    <property type="molecule type" value="Genomic_DNA"/>
</dbReference>